<dbReference type="STRING" id="597456.A0A0L7R3G3"/>
<dbReference type="EMBL" id="KQ414663">
    <property type="protein sequence ID" value="KOC65359.1"/>
    <property type="molecule type" value="Genomic_DNA"/>
</dbReference>
<name>A0A0L7R3G3_9HYME</name>
<accession>A0A0L7R3G3</accession>
<keyword evidence="2" id="KW-1185">Reference proteome</keyword>
<reference evidence="1 2" key="1">
    <citation type="submission" date="2015-07" db="EMBL/GenBank/DDBJ databases">
        <title>The genome of Habropoda laboriosa.</title>
        <authorList>
            <person name="Pan H."/>
            <person name="Kapheim K."/>
        </authorList>
    </citation>
    <scope>NUCLEOTIDE SEQUENCE [LARGE SCALE GENOMIC DNA]</scope>
    <source>
        <strain evidence="1">0110345459</strain>
    </source>
</reference>
<evidence type="ECO:0000313" key="2">
    <source>
        <dbReference type="Proteomes" id="UP000053825"/>
    </source>
</evidence>
<gene>
    <name evidence="1" type="ORF">WH47_09938</name>
</gene>
<dbReference type="OrthoDB" id="7653744at2759"/>
<dbReference type="AlphaFoldDB" id="A0A0L7R3G3"/>
<protein>
    <submittedName>
        <fullName evidence="1">Uncharacterized protein</fullName>
    </submittedName>
</protein>
<sequence length="198" mass="23273">MSTLKLLLNFIKCIFNESSDTEFNEKETINDILNVYMNEDPNTITSSIEPKLNYSESMQYFDNLQKYLNEYQVSSSTCEYREEKHIEEYLSEGEESNRIDQDLLFNKEKTEFIEAFSTIESWPVNNTKNMNNLYSMDADISDIYFNFSSLKQFLQVKEEISNVNVPKEIKKLNTVLSEIIEDTVTHTEKAKNVCMDTY</sequence>
<organism evidence="1 2">
    <name type="scientific">Habropoda laboriosa</name>
    <dbReference type="NCBI Taxonomy" id="597456"/>
    <lineage>
        <taxon>Eukaryota</taxon>
        <taxon>Metazoa</taxon>
        <taxon>Ecdysozoa</taxon>
        <taxon>Arthropoda</taxon>
        <taxon>Hexapoda</taxon>
        <taxon>Insecta</taxon>
        <taxon>Pterygota</taxon>
        <taxon>Neoptera</taxon>
        <taxon>Endopterygota</taxon>
        <taxon>Hymenoptera</taxon>
        <taxon>Apocrita</taxon>
        <taxon>Aculeata</taxon>
        <taxon>Apoidea</taxon>
        <taxon>Anthophila</taxon>
        <taxon>Apidae</taxon>
        <taxon>Habropoda</taxon>
    </lineage>
</organism>
<dbReference type="Proteomes" id="UP000053825">
    <property type="component" value="Unassembled WGS sequence"/>
</dbReference>
<proteinExistence type="predicted"/>
<evidence type="ECO:0000313" key="1">
    <source>
        <dbReference type="EMBL" id="KOC65359.1"/>
    </source>
</evidence>